<keyword evidence="1" id="KW-0677">Repeat</keyword>
<dbReference type="InterPro" id="IPR011992">
    <property type="entry name" value="EF-hand-dom_pair"/>
</dbReference>
<dbReference type="SMART" id="SM00054">
    <property type="entry name" value="EFh"/>
    <property type="match status" value="2"/>
</dbReference>
<keyword evidence="2" id="KW-0106">Calcium</keyword>
<dbReference type="PROSITE" id="PS00018">
    <property type="entry name" value="EF_HAND_1"/>
    <property type="match status" value="1"/>
</dbReference>
<dbReference type="CDD" id="cd00051">
    <property type="entry name" value="EFh"/>
    <property type="match status" value="1"/>
</dbReference>
<accession>A0A1R3L425</accession>
<dbReference type="InterPro" id="IPR018247">
    <property type="entry name" value="EF_Hand_1_Ca_BS"/>
</dbReference>
<dbReference type="InterPro" id="IPR050145">
    <property type="entry name" value="Centrin_CML-like"/>
</dbReference>
<dbReference type="PANTHER" id="PTHR23050">
    <property type="entry name" value="CALCIUM BINDING PROTEIN"/>
    <property type="match status" value="1"/>
</dbReference>
<gene>
    <name evidence="4" type="ORF">COLO4_00302</name>
</gene>
<proteinExistence type="predicted"/>
<dbReference type="InterPro" id="IPR002048">
    <property type="entry name" value="EF_hand_dom"/>
</dbReference>
<dbReference type="OrthoDB" id="26525at2759"/>
<evidence type="ECO:0000256" key="1">
    <source>
        <dbReference type="ARBA" id="ARBA00022737"/>
    </source>
</evidence>
<dbReference type="FunFam" id="1.10.238.10:FF:000003">
    <property type="entry name" value="Calmodulin A"/>
    <property type="match status" value="1"/>
</dbReference>
<evidence type="ECO:0000256" key="2">
    <source>
        <dbReference type="ARBA" id="ARBA00022837"/>
    </source>
</evidence>
<dbReference type="STRING" id="93759.A0A1R3L425"/>
<keyword evidence="5" id="KW-1185">Reference proteome</keyword>
<dbReference type="PROSITE" id="PS50222">
    <property type="entry name" value="EF_HAND_2"/>
    <property type="match status" value="2"/>
</dbReference>
<feature type="domain" description="EF-hand" evidence="3">
    <location>
        <begin position="82"/>
        <end position="117"/>
    </location>
</feature>
<feature type="domain" description="EF-hand" evidence="3">
    <location>
        <begin position="120"/>
        <end position="153"/>
    </location>
</feature>
<protein>
    <submittedName>
        <fullName evidence="4">Calcium-binding EF-hand</fullName>
    </submittedName>
</protein>
<dbReference type="SUPFAM" id="SSF47473">
    <property type="entry name" value="EF-hand"/>
    <property type="match status" value="1"/>
</dbReference>
<organism evidence="4 5">
    <name type="scientific">Corchorus olitorius</name>
    <dbReference type="NCBI Taxonomy" id="93759"/>
    <lineage>
        <taxon>Eukaryota</taxon>
        <taxon>Viridiplantae</taxon>
        <taxon>Streptophyta</taxon>
        <taxon>Embryophyta</taxon>
        <taxon>Tracheophyta</taxon>
        <taxon>Spermatophyta</taxon>
        <taxon>Magnoliopsida</taxon>
        <taxon>eudicotyledons</taxon>
        <taxon>Gunneridae</taxon>
        <taxon>Pentapetalae</taxon>
        <taxon>rosids</taxon>
        <taxon>malvids</taxon>
        <taxon>Malvales</taxon>
        <taxon>Malvaceae</taxon>
        <taxon>Grewioideae</taxon>
        <taxon>Apeibeae</taxon>
        <taxon>Corchorus</taxon>
    </lineage>
</organism>
<evidence type="ECO:0000259" key="3">
    <source>
        <dbReference type="PROSITE" id="PS50222"/>
    </source>
</evidence>
<dbReference type="AlphaFoldDB" id="A0A1R3L425"/>
<dbReference type="Gene3D" id="1.10.238.10">
    <property type="entry name" value="EF-hand"/>
    <property type="match status" value="1"/>
</dbReference>
<comment type="caution">
    <text evidence="4">The sequence shown here is derived from an EMBL/GenBank/DDBJ whole genome shotgun (WGS) entry which is preliminary data.</text>
</comment>
<dbReference type="Pfam" id="PF13499">
    <property type="entry name" value="EF-hand_7"/>
    <property type="match status" value="1"/>
</dbReference>
<evidence type="ECO:0000313" key="4">
    <source>
        <dbReference type="EMBL" id="OMP14102.1"/>
    </source>
</evidence>
<reference evidence="5" key="1">
    <citation type="submission" date="2013-09" db="EMBL/GenBank/DDBJ databases">
        <title>Corchorus olitorius genome sequencing.</title>
        <authorList>
            <person name="Alam M."/>
            <person name="Haque M.S."/>
            <person name="Islam M.S."/>
            <person name="Emdad E.M."/>
            <person name="Islam M.M."/>
            <person name="Ahmed B."/>
            <person name="Halim A."/>
            <person name="Hossen Q.M.M."/>
            <person name="Hossain M.Z."/>
            <person name="Ahmed R."/>
            <person name="Khan M.M."/>
            <person name="Islam R."/>
            <person name="Rashid M.M."/>
            <person name="Khan S.A."/>
            <person name="Rahman M.S."/>
            <person name="Alam M."/>
            <person name="Yahiya A.S."/>
            <person name="Khan M.S."/>
            <person name="Azam M.S."/>
            <person name="Haque T."/>
            <person name="Lashkar M.Z.H."/>
            <person name="Akhand A.I."/>
            <person name="Morshed G."/>
            <person name="Roy S."/>
            <person name="Uddin K.S."/>
            <person name="Rabeya T."/>
            <person name="Hossain A.S."/>
            <person name="Chowdhury A."/>
            <person name="Snigdha A.R."/>
            <person name="Mortoza M.S."/>
            <person name="Matin S.A."/>
            <person name="Hoque S.M.E."/>
            <person name="Islam M.K."/>
            <person name="Roy D.K."/>
            <person name="Haider R."/>
            <person name="Moosa M.M."/>
            <person name="Elias S.M."/>
            <person name="Hasan A.M."/>
            <person name="Jahan S."/>
            <person name="Shafiuddin M."/>
            <person name="Mahmood N."/>
            <person name="Shommy N.S."/>
        </authorList>
    </citation>
    <scope>NUCLEOTIDE SEQUENCE [LARGE SCALE GENOMIC DNA]</scope>
    <source>
        <strain evidence="5">cv. O-4</strain>
    </source>
</reference>
<dbReference type="EMBL" id="AWUE01002039">
    <property type="protein sequence ID" value="OMP14102.1"/>
    <property type="molecule type" value="Genomic_DNA"/>
</dbReference>
<sequence length="153" mass="17049">MIKAKAEGDNELMVQALTAVFGMEGNGRINKEKTRQVVANLGLVEPDDCSFDLGLAEEEDVLNVGGVMNVMESSDGSTKRDINTELLQQAFRIFDEDGNGFIDAVELKRVLQCLGLDHGWDMPQIHTMLNVVDLNLDGKIDFTEFQFMMLHAR</sequence>
<dbReference type="Proteomes" id="UP000187203">
    <property type="component" value="Unassembled WGS sequence"/>
</dbReference>
<name>A0A1R3L425_9ROSI</name>
<dbReference type="GO" id="GO:0005509">
    <property type="term" value="F:calcium ion binding"/>
    <property type="evidence" value="ECO:0007669"/>
    <property type="project" value="InterPro"/>
</dbReference>
<evidence type="ECO:0000313" key="5">
    <source>
        <dbReference type="Proteomes" id="UP000187203"/>
    </source>
</evidence>